<accession>A0A0H5CHF0</accession>
<organism evidence="1 2">
    <name type="scientific">Cyberlindnera jadinii (strain ATCC 18201 / CBS 1600 / BCRC 20928 / JCM 3617 / NBRC 0987 / NRRL Y-1542)</name>
    <name type="common">Torula yeast</name>
    <name type="synonym">Candida utilis</name>
    <dbReference type="NCBI Taxonomy" id="983966"/>
    <lineage>
        <taxon>Eukaryota</taxon>
        <taxon>Fungi</taxon>
        <taxon>Dikarya</taxon>
        <taxon>Ascomycota</taxon>
        <taxon>Saccharomycotina</taxon>
        <taxon>Saccharomycetes</taxon>
        <taxon>Phaffomycetales</taxon>
        <taxon>Phaffomycetaceae</taxon>
        <taxon>Cyberlindnera</taxon>
    </lineage>
</organism>
<dbReference type="Proteomes" id="UP000038830">
    <property type="component" value="Unassembled WGS sequence"/>
</dbReference>
<dbReference type="InterPro" id="IPR010828">
    <property type="entry name" value="Atf2/Sli1-like"/>
</dbReference>
<evidence type="ECO:0000313" key="1">
    <source>
        <dbReference type="EMBL" id="CEP23994.1"/>
    </source>
</evidence>
<gene>
    <name evidence="1" type="ORF">BN1211_4699</name>
</gene>
<dbReference type="EMBL" id="CDQK01000005">
    <property type="protein sequence ID" value="CEP23994.1"/>
    <property type="molecule type" value="Genomic_DNA"/>
</dbReference>
<reference evidence="2" key="1">
    <citation type="journal article" date="2015" name="J. Biotechnol.">
        <title>The structure of the Cyberlindnera jadinii genome and its relation to Candida utilis analyzed by the occurrence of single nucleotide polymorphisms.</title>
        <authorList>
            <person name="Rupp O."/>
            <person name="Brinkrolf K."/>
            <person name="Buerth C."/>
            <person name="Kunigo M."/>
            <person name="Schneider J."/>
            <person name="Jaenicke S."/>
            <person name="Goesmann A."/>
            <person name="Puehler A."/>
            <person name="Jaeger K.-E."/>
            <person name="Ernst J.F."/>
        </authorList>
    </citation>
    <scope>NUCLEOTIDE SEQUENCE [LARGE SCALE GENOMIC DNA]</scope>
    <source>
        <strain evidence="2">ATCC 18201 / CBS 1600 / BCRC 20928 / JCM 3617 / NBRC 0987 / NRRL Y-1542</strain>
    </source>
</reference>
<dbReference type="SUPFAM" id="SSF52777">
    <property type="entry name" value="CoA-dependent acyltransferases"/>
    <property type="match status" value="1"/>
</dbReference>
<dbReference type="InterPro" id="IPR052058">
    <property type="entry name" value="Alcohol_O-acetyltransferase"/>
</dbReference>
<dbReference type="PANTHER" id="PTHR28037">
    <property type="entry name" value="ALCOHOL O-ACETYLTRANSFERASE 1-RELATED"/>
    <property type="match status" value="1"/>
</dbReference>
<dbReference type="Pfam" id="PF07247">
    <property type="entry name" value="AATase"/>
    <property type="match status" value="1"/>
</dbReference>
<evidence type="ECO:0008006" key="3">
    <source>
        <dbReference type="Google" id="ProtNLM"/>
    </source>
</evidence>
<proteinExistence type="predicted"/>
<dbReference type="GO" id="GO:0008080">
    <property type="term" value="F:N-acetyltransferase activity"/>
    <property type="evidence" value="ECO:0007669"/>
    <property type="project" value="TreeGrafter"/>
</dbReference>
<evidence type="ECO:0000313" key="2">
    <source>
        <dbReference type="Proteomes" id="UP000038830"/>
    </source>
</evidence>
<sequence length="457" mass="52008">MDKFIERGHARRAGGVENYFCILQRQRIYKNFVLIGRFNEPISKDLISYALRKLLLSYPILACSIVTTDYSDLTVPRPDHDYVKVMDMITLQDVMMDLPQEIVNCKDTEQQLKLLNDITWEYGDETPLWKLAMLDDRTLCYISNHILSDGTTAKNLFDKLQQLFNEYDPSSTELPPYIVDYSADFQSIPPLPTAIDGLLNYTPPLSFLPGYLLNVLTIRTLCFKGKTSTRDDTHSYRVIRVDSKHVESIRKKLKEHNVTLTPYLLTAALNAMYTNVLKDTWLGLMDVVIPCNSRQFLPDNKRLQDSQLFGSITAGSHLWYPPLKQLSWANINYTNGIFQYCRAARHYLYGMGILFTDFMTKRTNLDKLIGDATMNQTRGGLNFSNIGVIPQYPSEKYSLEDVIFAKNSHGTINAFSLSACSTSNGLTLVFTMADGTVTKEKFDQIATTLEANILSFA</sequence>
<dbReference type="AlphaFoldDB" id="A0A0H5CHF0"/>
<dbReference type="PANTHER" id="PTHR28037:SF1">
    <property type="entry name" value="ALCOHOL O-ACETYLTRANSFERASE 1-RELATED"/>
    <property type="match status" value="1"/>
</dbReference>
<protein>
    <recommendedName>
        <fullName evidence="3">Alcohol acetyltransferase</fullName>
    </recommendedName>
</protein>
<name>A0A0H5CHF0_CYBJN</name>